<reference evidence="4" key="1">
    <citation type="journal article" date="2020" name="BMC Genomics">
        <title>Correction to: Identification and distribution of gene clusters required for synthesis of sphingolipid metabolism inhibitors in diverse species of the filamentous fungus Fusarium.</title>
        <authorList>
            <person name="Kim H.S."/>
            <person name="Lohmar J.M."/>
            <person name="Busman M."/>
            <person name="Brown D.W."/>
            <person name="Naumann T.A."/>
            <person name="Divon H.H."/>
            <person name="Lysoe E."/>
            <person name="Uhlig S."/>
            <person name="Proctor R.H."/>
        </authorList>
    </citation>
    <scope>NUCLEOTIDE SEQUENCE</scope>
    <source>
        <strain evidence="4">NRRL 20472</strain>
    </source>
</reference>
<dbReference type="PANTHER" id="PTHR10366">
    <property type="entry name" value="NAD DEPENDENT EPIMERASE/DEHYDRATASE"/>
    <property type="match status" value="1"/>
</dbReference>
<dbReference type="PANTHER" id="PTHR10366:SF562">
    <property type="entry name" value="ALDEHYDE REDUCTASE II (AFU_ORTHOLOGUE AFUA_1G11360)"/>
    <property type="match status" value="1"/>
</dbReference>
<accession>A0A8H4TGT2</accession>
<comment type="similarity">
    <text evidence="2">Belongs to the NAD(P)-dependent epimerase/dehydratase family. Dihydroflavonol-4-reductase subfamily.</text>
</comment>
<evidence type="ECO:0000256" key="2">
    <source>
        <dbReference type="ARBA" id="ARBA00023445"/>
    </source>
</evidence>
<dbReference type="AlphaFoldDB" id="A0A8H4TGT2"/>
<dbReference type="Pfam" id="PF01370">
    <property type="entry name" value="Epimerase"/>
    <property type="match status" value="1"/>
</dbReference>
<gene>
    <name evidence="4" type="ORF">FSARC_11246</name>
</gene>
<keyword evidence="1" id="KW-0560">Oxidoreductase</keyword>
<evidence type="ECO:0000313" key="5">
    <source>
        <dbReference type="Proteomes" id="UP000622797"/>
    </source>
</evidence>
<feature type="domain" description="NAD-dependent epimerase/dehydratase" evidence="3">
    <location>
        <begin position="282"/>
        <end position="481"/>
    </location>
</feature>
<keyword evidence="5" id="KW-1185">Reference proteome</keyword>
<reference evidence="4" key="2">
    <citation type="submission" date="2020-05" db="EMBL/GenBank/DDBJ databases">
        <authorList>
            <person name="Kim H.-S."/>
            <person name="Proctor R.H."/>
            <person name="Brown D.W."/>
        </authorList>
    </citation>
    <scope>NUCLEOTIDE SEQUENCE</scope>
    <source>
        <strain evidence="4">NRRL 20472</strain>
    </source>
</reference>
<comment type="caution">
    <text evidence="4">The sequence shown here is derived from an EMBL/GenBank/DDBJ whole genome shotgun (WGS) entry which is preliminary data.</text>
</comment>
<dbReference type="GO" id="GO:0016616">
    <property type="term" value="F:oxidoreductase activity, acting on the CH-OH group of donors, NAD or NADP as acceptor"/>
    <property type="evidence" value="ECO:0007669"/>
    <property type="project" value="TreeGrafter"/>
</dbReference>
<dbReference type="InterPro" id="IPR050425">
    <property type="entry name" value="NAD(P)_dehydrat-like"/>
</dbReference>
<evidence type="ECO:0000259" key="3">
    <source>
        <dbReference type="Pfam" id="PF01370"/>
    </source>
</evidence>
<name>A0A8H4TGT2_9HYPO</name>
<dbReference type="Gene3D" id="3.40.50.720">
    <property type="entry name" value="NAD(P)-binding Rossmann-like Domain"/>
    <property type="match status" value="1"/>
</dbReference>
<dbReference type="InterPro" id="IPR036291">
    <property type="entry name" value="NAD(P)-bd_dom_sf"/>
</dbReference>
<evidence type="ECO:0000256" key="1">
    <source>
        <dbReference type="ARBA" id="ARBA00023002"/>
    </source>
</evidence>
<dbReference type="EMBL" id="JABEXW010000720">
    <property type="protein sequence ID" value="KAF4957607.1"/>
    <property type="molecule type" value="Genomic_DNA"/>
</dbReference>
<dbReference type="OrthoDB" id="2735536at2759"/>
<dbReference type="InterPro" id="IPR001509">
    <property type="entry name" value="Epimerase_deHydtase"/>
</dbReference>
<sequence>MPRQFQFVAVSNPVGPVSSESRKLRHSHAIRQKHAKERRLRTHNYQRNLMHVQAEKTSTPVPTGNSNSFSRMLDYSKDPFSAMAGSLSSQEYFLLHYYVHVVVPQSVAHCGLFNYPGDHEGQVLGDWVGLAITNKDLLDSAVLLSACRSILRNKPDDHELARLALQYKQRGLECLRQSLSGASPMFNVLTIAMSLALAFDEEASGDMGIARQHLRGIFAMADLSGAEMYWLFAAHFAKQYFFPVGQELYNRIQHPTSLLSYNLTPNKIMTSPTPTIPIGSWVLVTGATGFVASHVIRQLLKRGYKVRGTVRDLTQASWLVKDHFKAYVESGDFGLVTVPDLSVDGAYDNVVKGVSAIIHIAAIATFDPNPNNIVPQTVAGTKSILEAAAKEPSVQRIVFTSSIMAALFPLAGDNTRADRDTWNDVAEKAAWAPPPYDASRGMTTYATSKLTAEKEVWKFVSENKLHYTVNVISPSGVIGEPLHVKHADNPVNWVATVFKGEKAKLDTFPAAFFVDIEDIATLHVAATLDPEVKNARLQTWGHSTNWNEFLAILRKLRPEKEFMADYPDPYYLTISTDQSESVALLKKWAGQDGWKSLEDSISEGIESPYFQLK</sequence>
<dbReference type="SUPFAM" id="SSF51735">
    <property type="entry name" value="NAD(P)-binding Rossmann-fold domains"/>
    <property type="match status" value="1"/>
</dbReference>
<dbReference type="Proteomes" id="UP000622797">
    <property type="component" value="Unassembled WGS sequence"/>
</dbReference>
<evidence type="ECO:0000313" key="4">
    <source>
        <dbReference type="EMBL" id="KAF4957607.1"/>
    </source>
</evidence>
<organism evidence="4 5">
    <name type="scientific">Fusarium sarcochroum</name>
    <dbReference type="NCBI Taxonomy" id="1208366"/>
    <lineage>
        <taxon>Eukaryota</taxon>
        <taxon>Fungi</taxon>
        <taxon>Dikarya</taxon>
        <taxon>Ascomycota</taxon>
        <taxon>Pezizomycotina</taxon>
        <taxon>Sordariomycetes</taxon>
        <taxon>Hypocreomycetidae</taxon>
        <taxon>Hypocreales</taxon>
        <taxon>Nectriaceae</taxon>
        <taxon>Fusarium</taxon>
        <taxon>Fusarium lateritium species complex</taxon>
    </lineage>
</organism>
<protein>
    <recommendedName>
        <fullName evidence="3">NAD-dependent epimerase/dehydratase domain-containing protein</fullName>
    </recommendedName>
</protein>
<proteinExistence type="inferred from homology"/>